<keyword evidence="3 6" id="KW-0812">Transmembrane</keyword>
<gene>
    <name evidence="7" type="ORF">ACFPQ6_07020</name>
</gene>
<name>A0ABW1DIG0_9DEIO</name>
<keyword evidence="8" id="KW-1185">Reference proteome</keyword>
<protein>
    <submittedName>
        <fullName evidence="7">LptF/LptG family permease</fullName>
    </submittedName>
</protein>
<feature type="transmembrane region" description="Helical" evidence="6">
    <location>
        <begin position="361"/>
        <end position="378"/>
    </location>
</feature>
<feature type="transmembrane region" description="Helical" evidence="6">
    <location>
        <begin position="12"/>
        <end position="34"/>
    </location>
</feature>
<feature type="transmembrane region" description="Helical" evidence="6">
    <location>
        <begin position="303"/>
        <end position="321"/>
    </location>
</feature>
<accession>A0ABW1DIG0</accession>
<evidence type="ECO:0000256" key="5">
    <source>
        <dbReference type="ARBA" id="ARBA00023136"/>
    </source>
</evidence>
<proteinExistence type="predicted"/>
<dbReference type="RefSeq" id="WP_380047744.1">
    <property type="nucleotide sequence ID" value="NZ_JBHSOH010000006.1"/>
</dbReference>
<evidence type="ECO:0000256" key="6">
    <source>
        <dbReference type="SAM" id="Phobius"/>
    </source>
</evidence>
<feature type="transmembrane region" description="Helical" evidence="6">
    <location>
        <begin position="62"/>
        <end position="80"/>
    </location>
</feature>
<keyword evidence="4 6" id="KW-1133">Transmembrane helix</keyword>
<dbReference type="Pfam" id="PF03739">
    <property type="entry name" value="LptF_LptG"/>
    <property type="match status" value="1"/>
</dbReference>
<evidence type="ECO:0000313" key="8">
    <source>
        <dbReference type="Proteomes" id="UP001595979"/>
    </source>
</evidence>
<dbReference type="InterPro" id="IPR005495">
    <property type="entry name" value="LptG/LptF_permease"/>
</dbReference>
<evidence type="ECO:0000256" key="4">
    <source>
        <dbReference type="ARBA" id="ARBA00022989"/>
    </source>
</evidence>
<dbReference type="Proteomes" id="UP001595979">
    <property type="component" value="Unassembled WGS sequence"/>
</dbReference>
<comment type="subcellular location">
    <subcellularLocation>
        <location evidence="1">Cell membrane</location>
        <topology evidence="1">Multi-pass membrane protein</topology>
    </subcellularLocation>
</comment>
<evidence type="ECO:0000256" key="2">
    <source>
        <dbReference type="ARBA" id="ARBA00022475"/>
    </source>
</evidence>
<comment type="caution">
    <text evidence="7">The sequence shown here is derived from an EMBL/GenBank/DDBJ whole genome shotgun (WGS) entry which is preliminary data.</text>
</comment>
<evidence type="ECO:0000256" key="1">
    <source>
        <dbReference type="ARBA" id="ARBA00004651"/>
    </source>
</evidence>
<sequence>MTRLTRLVTAELVPPLLAGTLLFTAILSFGYFFISSQWLAGVPVGLVARWIGYQLPDTLVKVLPMAVVLMTVVAFGRMNTERELVAVQTGGVSLGRVTRPAAFVGLLVTLLSVWLSLWVAPRANVETRGLYWDALTGAGLSQLSGKTVDLGAGLTLYIQGYDAASREMRGVRVEKWQADDPRRGTVIFADRGTFENNQLSLRGYGVYGVDYGAVKALSAVPENDPAALQAAVQAVFPSVVVPQNDTDPLNVDTGLSRKQTLARYADAIGADSEGWPELITAMTAPGVKDSDRAAARLSLNRKLALPFANLVLVLAALPFALRFGRTLGVSLGVALLIAVAYYLLFSVGLSVAGLVPGLPELGVWLANIVFALGGLWLLRRS</sequence>
<dbReference type="PANTHER" id="PTHR33529">
    <property type="entry name" value="SLR0882 PROTEIN-RELATED"/>
    <property type="match status" value="1"/>
</dbReference>
<feature type="transmembrane region" description="Helical" evidence="6">
    <location>
        <begin position="333"/>
        <end position="355"/>
    </location>
</feature>
<keyword evidence="5 6" id="KW-0472">Membrane</keyword>
<feature type="transmembrane region" description="Helical" evidence="6">
    <location>
        <begin position="101"/>
        <end position="120"/>
    </location>
</feature>
<evidence type="ECO:0000256" key="3">
    <source>
        <dbReference type="ARBA" id="ARBA00022692"/>
    </source>
</evidence>
<reference evidence="8" key="1">
    <citation type="journal article" date="2019" name="Int. J. Syst. Evol. Microbiol.">
        <title>The Global Catalogue of Microorganisms (GCM) 10K type strain sequencing project: providing services to taxonomists for standard genome sequencing and annotation.</title>
        <authorList>
            <consortium name="The Broad Institute Genomics Platform"/>
            <consortium name="The Broad Institute Genome Sequencing Center for Infectious Disease"/>
            <person name="Wu L."/>
            <person name="Ma J."/>
        </authorList>
    </citation>
    <scope>NUCLEOTIDE SEQUENCE [LARGE SCALE GENOMIC DNA]</scope>
    <source>
        <strain evidence="8">CGMCC 1.15053</strain>
    </source>
</reference>
<evidence type="ECO:0000313" key="7">
    <source>
        <dbReference type="EMBL" id="MFC5848059.1"/>
    </source>
</evidence>
<keyword evidence="2" id="KW-1003">Cell membrane</keyword>
<organism evidence="7 8">
    <name type="scientific">Deinococcus petrolearius</name>
    <dbReference type="NCBI Taxonomy" id="1751295"/>
    <lineage>
        <taxon>Bacteria</taxon>
        <taxon>Thermotogati</taxon>
        <taxon>Deinococcota</taxon>
        <taxon>Deinococci</taxon>
        <taxon>Deinococcales</taxon>
        <taxon>Deinococcaceae</taxon>
        <taxon>Deinococcus</taxon>
    </lineage>
</organism>
<dbReference type="PANTHER" id="PTHR33529:SF2">
    <property type="entry name" value="LIPOPOLYSACCHARIDE EXPORT SYSTEM PERMEASE PROTEIN LPTG"/>
    <property type="match status" value="1"/>
</dbReference>
<dbReference type="EMBL" id="JBHSOH010000006">
    <property type="protein sequence ID" value="MFC5848059.1"/>
    <property type="molecule type" value="Genomic_DNA"/>
</dbReference>